<keyword evidence="3" id="KW-0175">Coiled coil</keyword>
<comment type="caution">
    <text evidence="6">The sequence shown here is derived from an EMBL/GenBank/DDBJ whole genome shotgun (WGS) entry which is preliminary data.</text>
</comment>
<evidence type="ECO:0000259" key="4">
    <source>
        <dbReference type="Pfam" id="PF05667"/>
    </source>
</evidence>
<keyword evidence="7" id="KW-1185">Reference proteome</keyword>
<gene>
    <name evidence="6" type="ORF">RUM44_005032</name>
</gene>
<name>A0ABR1AXD8_POLSC</name>
<evidence type="ECO:0000313" key="6">
    <source>
        <dbReference type="EMBL" id="KAK6630365.1"/>
    </source>
</evidence>
<dbReference type="EMBL" id="JAWJWF010000008">
    <property type="protein sequence ID" value="KAK6630365.1"/>
    <property type="molecule type" value="Genomic_DNA"/>
</dbReference>
<organism evidence="6 7">
    <name type="scientific">Polyplax serrata</name>
    <name type="common">Common mouse louse</name>
    <dbReference type="NCBI Taxonomy" id="468196"/>
    <lineage>
        <taxon>Eukaryota</taxon>
        <taxon>Metazoa</taxon>
        <taxon>Ecdysozoa</taxon>
        <taxon>Arthropoda</taxon>
        <taxon>Hexapoda</taxon>
        <taxon>Insecta</taxon>
        <taxon>Pterygota</taxon>
        <taxon>Neoptera</taxon>
        <taxon>Paraneoptera</taxon>
        <taxon>Psocodea</taxon>
        <taxon>Troctomorpha</taxon>
        <taxon>Phthiraptera</taxon>
        <taxon>Anoplura</taxon>
        <taxon>Polyplacidae</taxon>
        <taxon>Polyplax</taxon>
    </lineage>
</organism>
<evidence type="ECO:0000313" key="7">
    <source>
        <dbReference type="Proteomes" id="UP001359485"/>
    </source>
</evidence>
<dbReference type="InterPro" id="IPR048348">
    <property type="entry name" value="CCDC22_CC"/>
</dbReference>
<feature type="domain" description="CCDC22 coiled-coil" evidence="4">
    <location>
        <begin position="223"/>
        <end position="519"/>
    </location>
</feature>
<dbReference type="PANTHER" id="PTHR15668">
    <property type="entry name" value="JM1 PROTEIN"/>
    <property type="match status" value="1"/>
</dbReference>
<feature type="domain" description="CCDC22 N-terminal" evidence="5">
    <location>
        <begin position="1"/>
        <end position="107"/>
    </location>
</feature>
<protein>
    <recommendedName>
        <fullName evidence="2">Coiled-coil domain-containing protein 22 homolog</fullName>
    </recommendedName>
</protein>
<dbReference type="Pfam" id="PF05667">
    <property type="entry name" value="CCDC22_CC"/>
    <property type="match status" value="1"/>
</dbReference>
<dbReference type="Proteomes" id="UP001359485">
    <property type="component" value="Unassembled WGS sequence"/>
</dbReference>
<reference evidence="6 7" key="1">
    <citation type="submission" date="2023-09" db="EMBL/GenBank/DDBJ databases">
        <title>Genomes of two closely related lineages of the louse Polyplax serrata with different host specificities.</title>
        <authorList>
            <person name="Martinu J."/>
            <person name="Tarabai H."/>
            <person name="Stefka J."/>
            <person name="Hypsa V."/>
        </authorList>
    </citation>
    <scope>NUCLEOTIDE SEQUENCE [LARGE SCALE GENOMIC DNA]</scope>
    <source>
        <strain evidence="6">98ZLc_SE</strain>
    </source>
</reference>
<evidence type="ECO:0000256" key="3">
    <source>
        <dbReference type="SAM" id="Coils"/>
    </source>
</evidence>
<evidence type="ECO:0000259" key="5">
    <source>
        <dbReference type="Pfam" id="PF21674"/>
    </source>
</evidence>
<dbReference type="Pfam" id="PF21674">
    <property type="entry name" value="CCDC22_N"/>
    <property type="match status" value="1"/>
</dbReference>
<dbReference type="InterPro" id="IPR048349">
    <property type="entry name" value="CCDC22_N"/>
</dbReference>
<comment type="similarity">
    <text evidence="1">Belongs to the CCDC22 family.</text>
</comment>
<accession>A0ABR1AXD8</accession>
<evidence type="ECO:0000256" key="2">
    <source>
        <dbReference type="ARBA" id="ARBA00017553"/>
    </source>
</evidence>
<dbReference type="InterPro" id="IPR008530">
    <property type="entry name" value="CCDC22"/>
</dbReference>
<proteinExistence type="inferred from homology"/>
<dbReference type="PANTHER" id="PTHR15668:SF4">
    <property type="entry name" value="COILED-COIL DOMAIN-CONTAINING PROTEIN 22"/>
    <property type="match status" value="1"/>
</dbReference>
<evidence type="ECO:0000256" key="1">
    <source>
        <dbReference type="ARBA" id="ARBA00006438"/>
    </source>
</evidence>
<feature type="coiled-coil region" evidence="3">
    <location>
        <begin position="499"/>
        <end position="545"/>
    </location>
</feature>
<feature type="coiled-coil region" evidence="3">
    <location>
        <begin position="375"/>
        <end position="402"/>
    </location>
</feature>
<sequence length="553" mass="63237">MEEVDRIILHSLRQIGCDINEEVTSLKQFDSELIVKSAVSCLELIQPGLGLPKSLPHNMAAKYRVGQLIAQACMDNGYPGDMGYQTFLYSGEADVRKVLMFLIEKLPKEQEKFVHEPTGSELLLRKIKSKVKEELSKPWLPYSCRKQAPTLSFLTSTNIKKSPKDAWNEFCMSDIPSNSIEKKYLLPTIISLNSRGILAKSHPQWIETGESSLESVQASLVTKFSKDAIQGKMKPPVAPRPKLKEKETNEKQLKNEELLKKEEEILTREVEDLVQSVQQLKFKNFQIIKELEKDETSLSQLKESDALRAKVLELLPDGENNIVKLQKVVEAATQRLVSLATQWEKHRVPLIEKYRKSVHVQSSRMNESMKKAETAKSLSEKRKELEIELKNKDQILLQLQSESEKNGKEVNRSAYTRRILEIINNIEKQKTEINKVLRDTRDIQKEINILSGRLDRSFTVADETIFRDAKKDETSRKAYKLLATLHSDCDQLVAMVQETGAILREIRDLEDQIEKEKSKNIAANLERITADLNQMKVESAQLSAQLKLKQQSS</sequence>